<feature type="transmembrane region" description="Helical" evidence="1">
    <location>
        <begin position="193"/>
        <end position="213"/>
    </location>
</feature>
<sequence length="378" mass="41404">MARSTFTRRLFTLHSWLGLITGLLLLVVSLSGVLLLFEPELDHAWNPQLLSVSAPPAGRPSLDRVMAAARQRFPQPAHLRLRRIPTSPTAAVQVSVDQPDHRWLLAYFDPYTARYLGQRDARAHFFGWLLGLHYSLLAGKGGELTVALLGLALVLSVLTGAVVYRKHLLPVLLFRQKVSWNNWRTASSGLHRLVGVWSLAFNLIIAGSGVWMLRAAFLPETYAAEEAEKPLLTQPKVAVSLDTLAARAASAVPGFQLQGLALPRTASDTVVKALGRLADRPLYGDFSQTITLSARSGQVLAAADVRQAALAEQTELLAFTLHFGQFGGLLVKLLWSLGGLSPALLSLTGFLLWWRRHKKPGPQQKAPSTKSHKPLLVR</sequence>
<feature type="transmembrane region" description="Helical" evidence="1">
    <location>
        <begin position="144"/>
        <end position="164"/>
    </location>
</feature>
<evidence type="ECO:0000313" key="2">
    <source>
        <dbReference type="EMBL" id="GAA4352382.1"/>
    </source>
</evidence>
<keyword evidence="1" id="KW-0812">Transmembrane</keyword>
<evidence type="ECO:0000313" key="3">
    <source>
        <dbReference type="Proteomes" id="UP001501153"/>
    </source>
</evidence>
<protein>
    <submittedName>
        <fullName evidence="2">PepSY-associated TM helix domain-containing protein</fullName>
    </submittedName>
</protein>
<dbReference type="Pfam" id="PF03929">
    <property type="entry name" value="PepSY_TM"/>
    <property type="match status" value="1"/>
</dbReference>
<organism evidence="2 3">
    <name type="scientific">Hymenobacter saemangeumensis</name>
    <dbReference type="NCBI Taxonomy" id="1084522"/>
    <lineage>
        <taxon>Bacteria</taxon>
        <taxon>Pseudomonadati</taxon>
        <taxon>Bacteroidota</taxon>
        <taxon>Cytophagia</taxon>
        <taxon>Cytophagales</taxon>
        <taxon>Hymenobacteraceae</taxon>
        <taxon>Hymenobacter</taxon>
    </lineage>
</organism>
<comment type="caution">
    <text evidence="2">The sequence shown here is derived from an EMBL/GenBank/DDBJ whole genome shotgun (WGS) entry which is preliminary data.</text>
</comment>
<dbReference type="InterPro" id="IPR005625">
    <property type="entry name" value="PepSY-ass_TM"/>
</dbReference>
<feature type="transmembrane region" description="Helical" evidence="1">
    <location>
        <begin position="333"/>
        <end position="354"/>
    </location>
</feature>
<reference evidence="3" key="1">
    <citation type="journal article" date="2019" name="Int. J. Syst. Evol. Microbiol.">
        <title>The Global Catalogue of Microorganisms (GCM) 10K type strain sequencing project: providing services to taxonomists for standard genome sequencing and annotation.</title>
        <authorList>
            <consortium name="The Broad Institute Genomics Platform"/>
            <consortium name="The Broad Institute Genome Sequencing Center for Infectious Disease"/>
            <person name="Wu L."/>
            <person name="Ma J."/>
        </authorList>
    </citation>
    <scope>NUCLEOTIDE SEQUENCE [LARGE SCALE GENOMIC DNA]</scope>
    <source>
        <strain evidence="3">JCM 17923</strain>
    </source>
</reference>
<dbReference type="PANTHER" id="PTHR34219:SF3">
    <property type="entry name" value="BLL7967 PROTEIN"/>
    <property type="match status" value="1"/>
</dbReference>
<keyword evidence="3" id="KW-1185">Reference proteome</keyword>
<name>A0ABP8I6E8_9BACT</name>
<keyword evidence="1" id="KW-1133">Transmembrane helix</keyword>
<dbReference type="PANTHER" id="PTHR34219">
    <property type="entry name" value="IRON-REGULATED INNER MEMBRANE PROTEIN-RELATED"/>
    <property type="match status" value="1"/>
</dbReference>
<proteinExistence type="predicted"/>
<gene>
    <name evidence="2" type="ORF">GCM10023185_11980</name>
</gene>
<feature type="transmembrane region" description="Helical" evidence="1">
    <location>
        <begin position="12"/>
        <end position="37"/>
    </location>
</feature>
<evidence type="ECO:0000256" key="1">
    <source>
        <dbReference type="SAM" id="Phobius"/>
    </source>
</evidence>
<accession>A0ABP8I6E8</accession>
<dbReference type="EMBL" id="BAABGZ010000013">
    <property type="protein sequence ID" value="GAA4352382.1"/>
    <property type="molecule type" value="Genomic_DNA"/>
</dbReference>
<dbReference type="RefSeq" id="WP_345234772.1">
    <property type="nucleotide sequence ID" value="NZ_BAABGZ010000013.1"/>
</dbReference>
<keyword evidence="1" id="KW-0472">Membrane</keyword>
<dbReference type="Proteomes" id="UP001501153">
    <property type="component" value="Unassembled WGS sequence"/>
</dbReference>